<protein>
    <submittedName>
        <fullName evidence="2">Uncharacterized protein</fullName>
    </submittedName>
</protein>
<dbReference type="VEuPathDB" id="CryptoDB:Cvel_4993"/>
<evidence type="ECO:0000256" key="1">
    <source>
        <dbReference type="SAM" id="MobiDB-lite"/>
    </source>
</evidence>
<sequence>MSLKVTKDAGTRISRSKFRWRLGIGENRIRKPHTLRSGILPEHDKYHPAIPLIPPPSPFALRFPYHTHQQRFPKQKDLSVKFFSEYCHKPWLFRNFYETAHPLPFRGIDFKFWRSTKSLSSWMEKTERIGNRLAQARVPESKEFEFERGRDGRRKVQRVFELREIRWRARPFHGVPSGDLYFRGKLMAKGIRPLGAPAGRWCYSLPDDAQDYPHFYRPSFPRSKLFAQAESGTAVEGSETAESGKKEEERWNWGWWQASADKENKKKK</sequence>
<name>A0A0G4GPC1_9ALVE</name>
<dbReference type="AlphaFoldDB" id="A0A0G4GPC1"/>
<dbReference type="PhylomeDB" id="A0A0G4GPC1"/>
<feature type="region of interest" description="Disordered" evidence="1">
    <location>
        <begin position="230"/>
        <end position="268"/>
    </location>
</feature>
<feature type="compositionally biased region" description="Basic and acidic residues" evidence="1">
    <location>
        <begin position="242"/>
        <end position="251"/>
    </location>
</feature>
<gene>
    <name evidence="2" type="ORF">Cvel_4993</name>
</gene>
<reference evidence="2" key="1">
    <citation type="submission" date="2014-11" db="EMBL/GenBank/DDBJ databases">
        <authorList>
            <person name="Otto D Thomas"/>
            <person name="Naeem Raeece"/>
        </authorList>
    </citation>
    <scope>NUCLEOTIDE SEQUENCE</scope>
</reference>
<dbReference type="EMBL" id="CDMZ01001402">
    <property type="protein sequence ID" value="CEM32022.1"/>
    <property type="molecule type" value="Genomic_DNA"/>
</dbReference>
<proteinExistence type="predicted"/>
<accession>A0A0G4GPC1</accession>
<organism evidence="2">
    <name type="scientific">Chromera velia CCMP2878</name>
    <dbReference type="NCBI Taxonomy" id="1169474"/>
    <lineage>
        <taxon>Eukaryota</taxon>
        <taxon>Sar</taxon>
        <taxon>Alveolata</taxon>
        <taxon>Colpodellida</taxon>
        <taxon>Chromeraceae</taxon>
        <taxon>Chromera</taxon>
    </lineage>
</organism>
<evidence type="ECO:0000313" key="2">
    <source>
        <dbReference type="EMBL" id="CEM32022.1"/>
    </source>
</evidence>